<dbReference type="GO" id="GO:0016616">
    <property type="term" value="F:oxidoreductase activity, acting on the CH-OH group of donors, NAD or NADP as acceptor"/>
    <property type="evidence" value="ECO:0007669"/>
    <property type="project" value="TreeGrafter"/>
</dbReference>
<gene>
    <name evidence="4" type="ORF">PSHT_11704</name>
</gene>
<evidence type="ECO:0000256" key="3">
    <source>
        <dbReference type="RuleBase" id="RU000363"/>
    </source>
</evidence>
<dbReference type="PRINTS" id="PR00081">
    <property type="entry name" value="GDHRDH"/>
</dbReference>
<dbReference type="AlphaFoldDB" id="A0A2S4V1M5"/>
<comment type="similarity">
    <text evidence="1 3">Belongs to the short-chain dehydrogenases/reductases (SDR) family.</text>
</comment>
<dbReference type="PRINTS" id="PR00080">
    <property type="entry name" value="SDRFAMILY"/>
</dbReference>
<name>A0A2S4V1M5_9BASI</name>
<dbReference type="VEuPathDB" id="FungiDB:PSHT_11704"/>
<reference evidence="4 5" key="1">
    <citation type="submission" date="2017-12" db="EMBL/GenBank/DDBJ databases">
        <title>Gene loss provides genomic basis for host adaptation in cereal stripe rust fungi.</title>
        <authorList>
            <person name="Xia C."/>
        </authorList>
    </citation>
    <scope>NUCLEOTIDE SEQUENCE [LARGE SCALE GENOMIC DNA]</scope>
    <source>
        <strain evidence="4 5">93TX-2</strain>
    </source>
</reference>
<reference evidence="5" key="2">
    <citation type="journal article" date="2018" name="BMC Genomics">
        <title>Genomic insights into host adaptation between the wheat stripe rust pathogen (Puccinia striiformis f. sp. tritici) and the barley stripe rust pathogen (Puccinia striiformis f. sp. hordei).</title>
        <authorList>
            <person name="Xia C."/>
            <person name="Wang M."/>
            <person name="Yin C."/>
            <person name="Cornejo O.E."/>
            <person name="Hulbert S.H."/>
            <person name="Chen X."/>
        </authorList>
    </citation>
    <scope>NUCLEOTIDE SEQUENCE [LARGE SCALE GENOMIC DNA]</scope>
    <source>
        <strain evidence="5">93TX-2</strain>
    </source>
</reference>
<dbReference type="EMBL" id="PKSM01000198">
    <property type="protein sequence ID" value="POW03426.1"/>
    <property type="molecule type" value="Genomic_DNA"/>
</dbReference>
<dbReference type="PANTHER" id="PTHR24322">
    <property type="entry name" value="PKSB"/>
    <property type="match status" value="1"/>
</dbReference>
<keyword evidence="5" id="KW-1185">Reference proteome</keyword>
<accession>A0A2S4V1M5</accession>
<sequence length="224" mass="24688">MDSGRTHVPIAIFRVLDTTNSAWPECAKILLLVCAIPNLRSTENGAGMEFPSLENRSWKRGQIDWTEQIVLVTGGSDGLGRVLVETFAQTHHCRCLDIKTYSDREEEEEGDLKFYRCDVSDPKAIEAVAERIKEEVGSPTIIVNNAGIVHGKPILELDSAELKSATFGVNVFAHFYIYKAFLPDMIKRNSGHIVTMASILGHVGVSRVADYCASKSAAILLHQS</sequence>
<dbReference type="OrthoDB" id="10253736at2759"/>
<dbReference type="InterPro" id="IPR002347">
    <property type="entry name" value="SDR_fam"/>
</dbReference>
<organism evidence="4 5">
    <name type="scientific">Puccinia striiformis</name>
    <dbReference type="NCBI Taxonomy" id="27350"/>
    <lineage>
        <taxon>Eukaryota</taxon>
        <taxon>Fungi</taxon>
        <taxon>Dikarya</taxon>
        <taxon>Basidiomycota</taxon>
        <taxon>Pucciniomycotina</taxon>
        <taxon>Pucciniomycetes</taxon>
        <taxon>Pucciniales</taxon>
        <taxon>Pucciniaceae</taxon>
        <taxon>Puccinia</taxon>
    </lineage>
</organism>
<dbReference type="SUPFAM" id="SSF51735">
    <property type="entry name" value="NAD(P)-binding Rossmann-fold domains"/>
    <property type="match status" value="1"/>
</dbReference>
<dbReference type="Gene3D" id="3.40.50.720">
    <property type="entry name" value="NAD(P)-binding Rossmann-like Domain"/>
    <property type="match status" value="1"/>
</dbReference>
<dbReference type="Pfam" id="PF00106">
    <property type="entry name" value="adh_short"/>
    <property type="match status" value="1"/>
</dbReference>
<dbReference type="InterPro" id="IPR036291">
    <property type="entry name" value="NAD(P)-bd_dom_sf"/>
</dbReference>
<protein>
    <submittedName>
        <fullName evidence="4">Uncharacterized protein</fullName>
    </submittedName>
</protein>
<dbReference type="Proteomes" id="UP000238274">
    <property type="component" value="Unassembled WGS sequence"/>
</dbReference>
<evidence type="ECO:0000313" key="5">
    <source>
        <dbReference type="Proteomes" id="UP000238274"/>
    </source>
</evidence>
<evidence type="ECO:0000313" key="4">
    <source>
        <dbReference type="EMBL" id="POW03426.1"/>
    </source>
</evidence>
<comment type="caution">
    <text evidence="4">The sequence shown here is derived from an EMBL/GenBank/DDBJ whole genome shotgun (WGS) entry which is preliminary data.</text>
</comment>
<dbReference type="PANTHER" id="PTHR24322:SF736">
    <property type="entry name" value="RETINOL DEHYDROGENASE 10"/>
    <property type="match status" value="1"/>
</dbReference>
<reference evidence="5" key="3">
    <citation type="journal article" date="2018" name="Mol. Plant Microbe Interact.">
        <title>Genome sequence resources for the wheat stripe rust pathogen (Puccinia striiformis f. sp. tritici) and the barley stripe rust pathogen (Puccinia striiformis f. sp. hordei).</title>
        <authorList>
            <person name="Xia C."/>
            <person name="Wang M."/>
            <person name="Yin C."/>
            <person name="Cornejo O.E."/>
            <person name="Hulbert S.H."/>
            <person name="Chen X."/>
        </authorList>
    </citation>
    <scope>NUCLEOTIDE SEQUENCE [LARGE SCALE GENOMIC DNA]</scope>
    <source>
        <strain evidence="5">93TX-2</strain>
    </source>
</reference>
<proteinExistence type="inferred from homology"/>
<keyword evidence="2" id="KW-0560">Oxidoreductase</keyword>
<evidence type="ECO:0000256" key="2">
    <source>
        <dbReference type="ARBA" id="ARBA00023002"/>
    </source>
</evidence>
<evidence type="ECO:0000256" key="1">
    <source>
        <dbReference type="ARBA" id="ARBA00006484"/>
    </source>
</evidence>